<gene>
    <name evidence="1" type="ORF">EWM64_g4965</name>
</gene>
<reference evidence="1 2" key="1">
    <citation type="submission" date="2019-02" db="EMBL/GenBank/DDBJ databases">
        <title>Genome sequencing of the rare red list fungi Hericium alpestre (H. flagellum).</title>
        <authorList>
            <person name="Buettner E."/>
            <person name="Kellner H."/>
        </authorList>
    </citation>
    <scope>NUCLEOTIDE SEQUENCE [LARGE SCALE GENOMIC DNA]</scope>
    <source>
        <strain evidence="1 2">DSM 108284</strain>
    </source>
</reference>
<keyword evidence="2" id="KW-1185">Reference proteome</keyword>
<dbReference type="GO" id="GO:0003676">
    <property type="term" value="F:nucleic acid binding"/>
    <property type="evidence" value="ECO:0007669"/>
    <property type="project" value="InterPro"/>
</dbReference>
<dbReference type="STRING" id="135208.A0A4Y9ZYM7"/>
<evidence type="ECO:0000313" key="2">
    <source>
        <dbReference type="Proteomes" id="UP000298061"/>
    </source>
</evidence>
<dbReference type="PANTHER" id="PTHR37984">
    <property type="entry name" value="PROTEIN CBG26694"/>
    <property type="match status" value="1"/>
</dbReference>
<dbReference type="Gene3D" id="3.30.420.10">
    <property type="entry name" value="Ribonuclease H-like superfamily/Ribonuclease H"/>
    <property type="match status" value="1"/>
</dbReference>
<dbReference type="InterPro" id="IPR050951">
    <property type="entry name" value="Retrovirus_Pol_polyprotein"/>
</dbReference>
<dbReference type="SUPFAM" id="SSF53098">
    <property type="entry name" value="Ribonuclease H-like"/>
    <property type="match status" value="1"/>
</dbReference>
<dbReference type="AlphaFoldDB" id="A0A4Y9ZYM7"/>
<comment type="caution">
    <text evidence="1">The sequence shown here is derived from an EMBL/GenBank/DDBJ whole genome shotgun (WGS) entry which is preliminary data.</text>
</comment>
<dbReference type="PANTHER" id="PTHR37984:SF5">
    <property type="entry name" value="PROTEIN NYNRIN-LIKE"/>
    <property type="match status" value="1"/>
</dbReference>
<name>A0A4Y9ZYM7_9AGAM</name>
<sequence length="165" mass="18391">MSTSFHPQTDGALERVICSIGQILRNMVSPSQEDWVDQIPMVEFMLNSTVSSSSGFAPFKLNYGYMPTLGKQPVATIPYKGVKAFAERAHAYLNAAHDAIIESCINQAYYANTCHMPEVEYKIHDLVYLSTKNLNMPKGRAAKLLPKYIRLFKVLESNPGTSTLV</sequence>
<dbReference type="InterPro" id="IPR036397">
    <property type="entry name" value="RNaseH_sf"/>
</dbReference>
<protein>
    <recommendedName>
        <fullName evidence="3">Integrase catalytic domain-containing protein</fullName>
    </recommendedName>
</protein>
<evidence type="ECO:0008006" key="3">
    <source>
        <dbReference type="Google" id="ProtNLM"/>
    </source>
</evidence>
<dbReference type="EMBL" id="SFCI01000569">
    <property type="protein sequence ID" value="TFY79051.1"/>
    <property type="molecule type" value="Genomic_DNA"/>
</dbReference>
<evidence type="ECO:0000313" key="1">
    <source>
        <dbReference type="EMBL" id="TFY79051.1"/>
    </source>
</evidence>
<dbReference type="Proteomes" id="UP000298061">
    <property type="component" value="Unassembled WGS sequence"/>
</dbReference>
<dbReference type="InterPro" id="IPR012337">
    <property type="entry name" value="RNaseH-like_sf"/>
</dbReference>
<proteinExistence type="predicted"/>
<accession>A0A4Y9ZYM7</accession>
<dbReference type="OrthoDB" id="3227343at2759"/>
<organism evidence="1 2">
    <name type="scientific">Hericium alpestre</name>
    <dbReference type="NCBI Taxonomy" id="135208"/>
    <lineage>
        <taxon>Eukaryota</taxon>
        <taxon>Fungi</taxon>
        <taxon>Dikarya</taxon>
        <taxon>Basidiomycota</taxon>
        <taxon>Agaricomycotina</taxon>
        <taxon>Agaricomycetes</taxon>
        <taxon>Russulales</taxon>
        <taxon>Hericiaceae</taxon>
        <taxon>Hericium</taxon>
    </lineage>
</organism>